<accession>A0A8B8G9Q1</accession>
<keyword evidence="1" id="KW-1185">Reference proteome</keyword>
<dbReference type="AlphaFoldDB" id="A0A8B8G9Q1"/>
<dbReference type="GeneID" id="112689725"/>
<dbReference type="RefSeq" id="XP_025419341.1">
    <property type="nucleotide sequence ID" value="XM_025563556.1"/>
</dbReference>
<gene>
    <name evidence="2" type="primary">LOC112689725</name>
</gene>
<dbReference type="Proteomes" id="UP000694846">
    <property type="component" value="Unplaced"/>
</dbReference>
<protein>
    <submittedName>
        <fullName evidence="2">Uncharacterized protein LOC112689725</fullName>
    </submittedName>
</protein>
<evidence type="ECO:0000313" key="2">
    <source>
        <dbReference type="RefSeq" id="XP_025419341.1"/>
    </source>
</evidence>
<dbReference type="OrthoDB" id="6627333at2759"/>
<organism evidence="1 2">
    <name type="scientific">Sipha flava</name>
    <name type="common">yellow sugarcane aphid</name>
    <dbReference type="NCBI Taxonomy" id="143950"/>
    <lineage>
        <taxon>Eukaryota</taxon>
        <taxon>Metazoa</taxon>
        <taxon>Ecdysozoa</taxon>
        <taxon>Arthropoda</taxon>
        <taxon>Hexapoda</taxon>
        <taxon>Insecta</taxon>
        <taxon>Pterygota</taxon>
        <taxon>Neoptera</taxon>
        <taxon>Paraneoptera</taxon>
        <taxon>Hemiptera</taxon>
        <taxon>Sternorrhyncha</taxon>
        <taxon>Aphidomorpha</taxon>
        <taxon>Aphidoidea</taxon>
        <taxon>Aphididae</taxon>
        <taxon>Sipha</taxon>
    </lineage>
</organism>
<dbReference type="InterPro" id="IPR008042">
    <property type="entry name" value="Retrotrans_Pao"/>
</dbReference>
<evidence type="ECO:0000313" key="1">
    <source>
        <dbReference type="Proteomes" id="UP000694846"/>
    </source>
</evidence>
<sequence length="396" mass="44992">MGQVLHAIVVVQQARMGRLIPRHIPVIDQRGIQLLGFADASIEGYAATVYLRIFDNFGLISVKFITCKTKVAPVKSVATNDSLSIPRLELCGALLLAQTLHHIYSILSSERAISRLRAWSDSSIVLSWLTSDQKYFKIFVTNRVVKIHQLIPDREWDHVSTTDNPADPASPGLLPRSTLSSDIYWNGPVFLRLLEEQWPKSQFSPLSLDQLPEHSSKVITTLTINVKSPPFEVFNRFSSLNKMQRVLSFVFRFLDRLRRLPICSGPVTFMERDTMLSVVIRQTQLYYFSELFKILETRSTVTPPSMAQLAPHVDNKGVIRVGGRLCWSDARHDAKYLILLPRSLLLTELLIRHCHLSFIFGGPKLILSMLNQKFLILFGRAAVRQVIFSCVPCTRH</sequence>
<reference evidence="2" key="1">
    <citation type="submission" date="2025-08" db="UniProtKB">
        <authorList>
            <consortium name="RefSeq"/>
        </authorList>
    </citation>
    <scope>IDENTIFICATION</scope>
    <source>
        <tissue evidence="2">Whole body</tissue>
    </source>
</reference>
<dbReference type="PANTHER" id="PTHR47331">
    <property type="entry name" value="PHD-TYPE DOMAIN-CONTAINING PROTEIN"/>
    <property type="match status" value="1"/>
</dbReference>
<dbReference type="Pfam" id="PF05380">
    <property type="entry name" value="Peptidase_A17"/>
    <property type="match status" value="1"/>
</dbReference>
<name>A0A8B8G9Q1_9HEMI</name>
<proteinExistence type="predicted"/>